<accession>A0A2Z7APB9</accession>
<gene>
    <name evidence="2" type="ORF">F511_13203</name>
</gene>
<dbReference type="EMBL" id="KV014936">
    <property type="protein sequence ID" value="KZV21137.1"/>
    <property type="molecule type" value="Genomic_DNA"/>
</dbReference>
<keyword evidence="3" id="KW-1185">Reference proteome</keyword>
<dbReference type="PANTHER" id="PTHR38360:SF1">
    <property type="entry name" value="F12P19.7"/>
    <property type="match status" value="1"/>
</dbReference>
<dbReference type="PANTHER" id="PTHR38360">
    <property type="entry name" value="OS03G0120000 PROTEIN"/>
    <property type="match status" value="1"/>
</dbReference>
<feature type="region of interest" description="Disordered" evidence="1">
    <location>
        <begin position="1"/>
        <end position="24"/>
    </location>
</feature>
<protein>
    <submittedName>
        <fullName evidence="2">Uncharacterized protein</fullName>
    </submittedName>
</protein>
<dbReference type="OrthoDB" id="409848at2759"/>
<feature type="compositionally biased region" description="Polar residues" evidence="1">
    <location>
        <begin position="15"/>
        <end position="24"/>
    </location>
</feature>
<reference evidence="2 3" key="1">
    <citation type="journal article" date="2015" name="Proc. Natl. Acad. Sci. U.S.A.">
        <title>The resurrection genome of Boea hygrometrica: A blueprint for survival of dehydration.</title>
        <authorList>
            <person name="Xiao L."/>
            <person name="Yang G."/>
            <person name="Zhang L."/>
            <person name="Yang X."/>
            <person name="Zhao S."/>
            <person name="Ji Z."/>
            <person name="Zhou Q."/>
            <person name="Hu M."/>
            <person name="Wang Y."/>
            <person name="Chen M."/>
            <person name="Xu Y."/>
            <person name="Jin H."/>
            <person name="Xiao X."/>
            <person name="Hu G."/>
            <person name="Bao F."/>
            <person name="Hu Y."/>
            <person name="Wan P."/>
            <person name="Li L."/>
            <person name="Deng X."/>
            <person name="Kuang T."/>
            <person name="Xiang C."/>
            <person name="Zhu J.K."/>
            <person name="Oliver M.J."/>
            <person name="He Y."/>
        </authorList>
    </citation>
    <scope>NUCLEOTIDE SEQUENCE [LARGE SCALE GENOMIC DNA]</scope>
    <source>
        <strain evidence="3">cv. XS01</strain>
    </source>
</reference>
<evidence type="ECO:0000313" key="2">
    <source>
        <dbReference type="EMBL" id="KZV21137.1"/>
    </source>
</evidence>
<feature type="compositionally biased region" description="Basic and acidic residues" evidence="1">
    <location>
        <begin position="182"/>
        <end position="191"/>
    </location>
</feature>
<evidence type="ECO:0000313" key="3">
    <source>
        <dbReference type="Proteomes" id="UP000250235"/>
    </source>
</evidence>
<proteinExistence type="predicted"/>
<feature type="region of interest" description="Disordered" evidence="1">
    <location>
        <begin position="182"/>
        <end position="209"/>
    </location>
</feature>
<organism evidence="2 3">
    <name type="scientific">Dorcoceras hygrometricum</name>
    <dbReference type="NCBI Taxonomy" id="472368"/>
    <lineage>
        <taxon>Eukaryota</taxon>
        <taxon>Viridiplantae</taxon>
        <taxon>Streptophyta</taxon>
        <taxon>Embryophyta</taxon>
        <taxon>Tracheophyta</taxon>
        <taxon>Spermatophyta</taxon>
        <taxon>Magnoliopsida</taxon>
        <taxon>eudicotyledons</taxon>
        <taxon>Gunneridae</taxon>
        <taxon>Pentapetalae</taxon>
        <taxon>asterids</taxon>
        <taxon>lamiids</taxon>
        <taxon>Lamiales</taxon>
        <taxon>Gesneriaceae</taxon>
        <taxon>Didymocarpoideae</taxon>
        <taxon>Trichosporeae</taxon>
        <taxon>Loxocarpinae</taxon>
        <taxon>Dorcoceras</taxon>
    </lineage>
</organism>
<evidence type="ECO:0000256" key="1">
    <source>
        <dbReference type="SAM" id="MobiDB-lite"/>
    </source>
</evidence>
<dbReference type="AlphaFoldDB" id="A0A2Z7APB9"/>
<dbReference type="Proteomes" id="UP000250235">
    <property type="component" value="Unassembled WGS sequence"/>
</dbReference>
<name>A0A2Z7APB9_9LAMI</name>
<sequence length="209" mass="22934">MNAPRVHKKCESEKTNTPSTSKPQCAKNSAKLVKVLRDLAVEIHNHAAKMEKVVEEIGHILEDMALLGLLGSWMGITSDSVASECVLKLYSEGQLKAPLQRAEWIKYLGVFANMETRANKVYQAVTRIGSEETVTSNYVVPVVELSSDEEEVQHVRLEAVKRIKLASDPQTFKPTAKTKPCDKVDTLEGRTRPGSSAAIVIDISDDSSG</sequence>